<dbReference type="InterPro" id="IPR024294">
    <property type="entry name" value="DUF3810"/>
</dbReference>
<feature type="transmembrane region" description="Helical" evidence="1">
    <location>
        <begin position="65"/>
        <end position="85"/>
    </location>
</feature>
<comment type="caution">
    <text evidence="2">The sequence shown here is derived from an EMBL/GenBank/DDBJ whole genome shotgun (WGS) entry which is preliminary data.</text>
</comment>
<gene>
    <name evidence="2" type="ORF">H9848_04925</name>
</gene>
<evidence type="ECO:0000256" key="1">
    <source>
        <dbReference type="SAM" id="Phobius"/>
    </source>
</evidence>
<organism evidence="2 3">
    <name type="scientific">Candidatus Parabacteroides intestinigallinarum</name>
    <dbReference type="NCBI Taxonomy" id="2838722"/>
    <lineage>
        <taxon>Bacteria</taxon>
        <taxon>Pseudomonadati</taxon>
        <taxon>Bacteroidota</taxon>
        <taxon>Bacteroidia</taxon>
        <taxon>Bacteroidales</taxon>
        <taxon>Tannerellaceae</taxon>
        <taxon>Parabacteroides</taxon>
    </lineage>
</organism>
<dbReference type="Pfam" id="PF12725">
    <property type="entry name" value="DUF3810"/>
    <property type="match status" value="1"/>
</dbReference>
<dbReference type="Proteomes" id="UP000823847">
    <property type="component" value="Unassembled WGS sequence"/>
</dbReference>
<protein>
    <submittedName>
        <fullName evidence="2">DUF3810 domain-containing protein</fullName>
    </submittedName>
</protein>
<keyword evidence="1" id="KW-0472">Membrane</keyword>
<evidence type="ECO:0000313" key="3">
    <source>
        <dbReference type="Proteomes" id="UP000823847"/>
    </source>
</evidence>
<keyword evidence="1" id="KW-1133">Transmembrane helix</keyword>
<dbReference type="EMBL" id="DXEN01000032">
    <property type="protein sequence ID" value="HIX85935.1"/>
    <property type="molecule type" value="Genomic_DNA"/>
</dbReference>
<reference evidence="2" key="2">
    <citation type="submission" date="2021-04" db="EMBL/GenBank/DDBJ databases">
        <authorList>
            <person name="Gilroy R."/>
        </authorList>
    </citation>
    <scope>NUCLEOTIDE SEQUENCE</scope>
    <source>
        <strain evidence="2">ChiHecec2B26-12326</strain>
    </source>
</reference>
<reference evidence="2" key="1">
    <citation type="journal article" date="2021" name="PeerJ">
        <title>Extensive microbial diversity within the chicken gut microbiome revealed by metagenomics and culture.</title>
        <authorList>
            <person name="Gilroy R."/>
            <person name="Ravi A."/>
            <person name="Getino M."/>
            <person name="Pursley I."/>
            <person name="Horton D.L."/>
            <person name="Alikhan N.F."/>
            <person name="Baker D."/>
            <person name="Gharbi K."/>
            <person name="Hall N."/>
            <person name="Watson M."/>
            <person name="Adriaenssens E.M."/>
            <person name="Foster-Nyarko E."/>
            <person name="Jarju S."/>
            <person name="Secka A."/>
            <person name="Antonio M."/>
            <person name="Oren A."/>
            <person name="Chaudhuri R.R."/>
            <person name="La Ragione R."/>
            <person name="Hildebrand F."/>
            <person name="Pallen M.J."/>
        </authorList>
    </citation>
    <scope>NUCLEOTIDE SEQUENCE</scope>
    <source>
        <strain evidence="2">ChiHecec2B26-12326</strain>
    </source>
</reference>
<name>A0A9D1XR63_9BACT</name>
<accession>A0A9D1XR63</accession>
<keyword evidence="1" id="KW-0812">Transmembrane</keyword>
<evidence type="ECO:0000313" key="2">
    <source>
        <dbReference type="EMBL" id="HIX85935.1"/>
    </source>
</evidence>
<sequence length="323" mass="37093">MGSPARGEWYARAVYPYVSAVLSRISSWFPFSIGDCFIYGSVAGLLAYFVYGCARRRFGRTLRHVVEYLAWVYVWFYLAWGLNYFRKDFFARTEIPYVAFSAERFQSFLMAYTDSLNAAWVPVDTVDRETVRKVVRKGYQAMSERFGLLAPDAYLRPKPMLFSRLMSGVGVTGYIGPFFIEYHLNGQLLPIQYPATYAHELAHVLGISNEAEANLYSYWVCTNAAEPEIRLSGYLSLLPYVLGNAYAVMDEADFKAWSRKIRPEVKALYNEKVEYWHSLYNPWIGEAQETLYNLFLKGNKISSGTKNYSEVIALLIALRAIDD</sequence>
<dbReference type="AlphaFoldDB" id="A0A9D1XR63"/>
<proteinExistence type="predicted"/>
<feature type="transmembrane region" description="Helical" evidence="1">
    <location>
        <begin position="28"/>
        <end position="53"/>
    </location>
</feature>